<feature type="active site" evidence="1">
    <location>
        <position position="131"/>
    </location>
</feature>
<evidence type="ECO:0000256" key="1">
    <source>
        <dbReference type="PIRSR" id="PIRSR640198-1"/>
    </source>
</evidence>
<evidence type="ECO:0000313" key="4">
    <source>
        <dbReference type="Proteomes" id="UP000259610"/>
    </source>
</evidence>
<dbReference type="InterPro" id="IPR040198">
    <property type="entry name" value="Fido_containing"/>
</dbReference>
<comment type="caution">
    <text evidence="3">The sequence shown here is derived from an EMBL/GenBank/DDBJ whole genome shotgun (WGS) entry which is preliminary data.</text>
</comment>
<dbReference type="Proteomes" id="UP000259610">
    <property type="component" value="Unassembled WGS sequence"/>
</dbReference>
<evidence type="ECO:0000259" key="2">
    <source>
        <dbReference type="PROSITE" id="PS51459"/>
    </source>
</evidence>
<proteinExistence type="predicted"/>
<dbReference type="InterPro" id="IPR003812">
    <property type="entry name" value="Fido"/>
</dbReference>
<dbReference type="AlphaFoldDB" id="A0A3B9GYS0"/>
<dbReference type="PANTHER" id="PTHR13504">
    <property type="entry name" value="FIDO DOMAIN-CONTAINING PROTEIN DDB_G0283145"/>
    <property type="match status" value="1"/>
</dbReference>
<sequence length="211" mass="23762">MSGIIGEPDGATPLDPDELEGLRFDHITTRGELDELEQANIQSGLLWLGRRRRADILTDAFLRELHRRLFGDVWSWAGTYRLREKNIGIDPRMIGVSIRHLLGDAAYWVEHATYQPLEAAARFHHRLVQIHPFTNGNGRHARISADTYLAECFGHDAIDWENGADLANNNERRDAYIAALRAADGHDYDPLLAFVGHANDDEDNNNNDDGG</sequence>
<dbReference type="Gene3D" id="1.10.3290.10">
    <property type="entry name" value="Fido-like domain"/>
    <property type="match status" value="1"/>
</dbReference>
<dbReference type="InterPro" id="IPR013436">
    <property type="entry name" value="Mobile_mystery_prot_B"/>
</dbReference>
<dbReference type="RefSeq" id="WP_272988659.1">
    <property type="nucleotide sequence ID" value="NZ_CALCOC010000301.1"/>
</dbReference>
<protein>
    <submittedName>
        <fullName evidence="3">Mobile mystery protein B</fullName>
    </submittedName>
</protein>
<accession>A0A3B9GYS0</accession>
<feature type="domain" description="Fido" evidence="2">
    <location>
        <begin position="57"/>
        <end position="197"/>
    </location>
</feature>
<evidence type="ECO:0000313" key="3">
    <source>
        <dbReference type="EMBL" id="HAE27528.1"/>
    </source>
</evidence>
<dbReference type="Pfam" id="PF02661">
    <property type="entry name" value="Fic"/>
    <property type="match status" value="1"/>
</dbReference>
<dbReference type="PANTHER" id="PTHR13504:SF39">
    <property type="entry name" value="CELL FILAMENTATION PROTEIN"/>
    <property type="match status" value="1"/>
</dbReference>
<name>A0A3B9GYS0_9PROT</name>
<dbReference type="NCBIfam" id="TIGR02613">
    <property type="entry name" value="mob_myst_B"/>
    <property type="match status" value="1"/>
</dbReference>
<gene>
    <name evidence="3" type="ORF">DCG58_10235</name>
</gene>
<dbReference type="InterPro" id="IPR036597">
    <property type="entry name" value="Fido-like_dom_sf"/>
</dbReference>
<dbReference type="PROSITE" id="PS51459">
    <property type="entry name" value="FIDO"/>
    <property type="match status" value="1"/>
</dbReference>
<dbReference type="EMBL" id="DMAN01000225">
    <property type="protein sequence ID" value="HAE27528.1"/>
    <property type="molecule type" value="Genomic_DNA"/>
</dbReference>
<organism evidence="3 4">
    <name type="scientific">Hyphomonas adhaerens</name>
    <dbReference type="NCBI Taxonomy" id="81029"/>
    <lineage>
        <taxon>Bacteria</taxon>
        <taxon>Pseudomonadati</taxon>
        <taxon>Pseudomonadota</taxon>
        <taxon>Alphaproteobacteria</taxon>
        <taxon>Hyphomonadales</taxon>
        <taxon>Hyphomonadaceae</taxon>
        <taxon>Hyphomonas</taxon>
    </lineage>
</organism>
<dbReference type="SUPFAM" id="SSF140931">
    <property type="entry name" value="Fic-like"/>
    <property type="match status" value="1"/>
</dbReference>
<reference evidence="3 4" key="1">
    <citation type="journal article" date="2018" name="Nat. Biotechnol.">
        <title>A standardized bacterial taxonomy based on genome phylogeny substantially revises the tree of life.</title>
        <authorList>
            <person name="Parks D.H."/>
            <person name="Chuvochina M."/>
            <person name="Waite D.W."/>
            <person name="Rinke C."/>
            <person name="Skarshewski A."/>
            <person name="Chaumeil P.A."/>
            <person name="Hugenholtz P."/>
        </authorList>
    </citation>
    <scope>NUCLEOTIDE SEQUENCE [LARGE SCALE GENOMIC DNA]</scope>
    <source>
        <strain evidence="3">UBA8733</strain>
    </source>
</reference>